<dbReference type="PANTHER" id="PTHR11795">
    <property type="entry name" value="BRANCHED-CHAIN AMINO ACID TRANSPORT SYSTEM PERMEASE PROTEIN LIVH"/>
    <property type="match status" value="1"/>
</dbReference>
<dbReference type="Pfam" id="PF02653">
    <property type="entry name" value="BPD_transp_2"/>
    <property type="match status" value="1"/>
</dbReference>
<feature type="transmembrane region" description="Helical" evidence="9">
    <location>
        <begin position="36"/>
        <end position="56"/>
    </location>
</feature>
<protein>
    <submittedName>
        <fullName evidence="10">Branched-chain amino acid ABC transporter permease</fullName>
    </submittedName>
</protein>
<dbReference type="GO" id="GO:0006865">
    <property type="term" value="P:amino acid transport"/>
    <property type="evidence" value="ECO:0007669"/>
    <property type="project" value="UniProtKB-KW"/>
</dbReference>
<dbReference type="Proteomes" id="UP000712673">
    <property type="component" value="Unassembled WGS sequence"/>
</dbReference>
<dbReference type="InterPro" id="IPR052157">
    <property type="entry name" value="BCAA_transport_permease"/>
</dbReference>
<evidence type="ECO:0000256" key="3">
    <source>
        <dbReference type="ARBA" id="ARBA00022475"/>
    </source>
</evidence>
<accession>A0A938B0H5</accession>
<feature type="transmembrane region" description="Helical" evidence="9">
    <location>
        <begin position="190"/>
        <end position="211"/>
    </location>
</feature>
<dbReference type="CDD" id="cd06582">
    <property type="entry name" value="TM_PBP1_LivH_like"/>
    <property type="match status" value="1"/>
</dbReference>
<name>A0A938B0H5_UNCTE</name>
<sequence length="287" mass="30631">MTFELLLQSMIIGLSLGSTYILMALGLTLMFGMMHIINFTHGAVYMLGAFVIYYGFGQWGLPYGVTFFLAMLLLGIFGFVIERCIYRPVHGGVEATLVALIAMTTLIQSLGYPIFGTLDKHVPTVFHGMYAILGVGISAERLMIIPVAVVLVVGLYLFINKTKMGAAMRAIEQDKEAAALQGVNVHLVNAMAFGVGFALAAASGALMAPIFKLDPMMGEQPLLKAFIIIILGGLGSVPGAILGGLILGQIDSIVATVLGLEPAFLLSFVFIILLLLFKPTGLFGHEV</sequence>
<feature type="transmembrane region" description="Helical" evidence="9">
    <location>
        <begin position="6"/>
        <end position="29"/>
    </location>
</feature>
<feature type="transmembrane region" description="Helical" evidence="9">
    <location>
        <begin position="62"/>
        <end position="81"/>
    </location>
</feature>
<evidence type="ECO:0000256" key="4">
    <source>
        <dbReference type="ARBA" id="ARBA00022692"/>
    </source>
</evidence>
<comment type="caution">
    <text evidence="10">The sequence shown here is derived from an EMBL/GenBank/DDBJ whole genome shotgun (WGS) entry which is preliminary data.</text>
</comment>
<evidence type="ECO:0000256" key="8">
    <source>
        <dbReference type="ARBA" id="ARBA00037998"/>
    </source>
</evidence>
<keyword evidence="4 9" id="KW-0812">Transmembrane</keyword>
<gene>
    <name evidence="10" type="ORF">FJZ47_08215</name>
</gene>
<evidence type="ECO:0000256" key="7">
    <source>
        <dbReference type="ARBA" id="ARBA00023136"/>
    </source>
</evidence>
<evidence type="ECO:0000256" key="9">
    <source>
        <dbReference type="SAM" id="Phobius"/>
    </source>
</evidence>
<feature type="transmembrane region" description="Helical" evidence="9">
    <location>
        <begin position="253"/>
        <end position="277"/>
    </location>
</feature>
<organism evidence="10 11">
    <name type="scientific">Tectimicrobiota bacterium</name>
    <dbReference type="NCBI Taxonomy" id="2528274"/>
    <lineage>
        <taxon>Bacteria</taxon>
        <taxon>Pseudomonadati</taxon>
        <taxon>Nitrospinota/Tectimicrobiota group</taxon>
        <taxon>Candidatus Tectimicrobiota</taxon>
    </lineage>
</organism>
<reference evidence="10" key="1">
    <citation type="submission" date="2019-03" db="EMBL/GenBank/DDBJ databases">
        <title>Lake Tanganyika Metagenome-Assembled Genomes (MAGs).</title>
        <authorList>
            <person name="Tran P."/>
        </authorList>
    </citation>
    <scope>NUCLEOTIDE SEQUENCE</scope>
    <source>
        <strain evidence="10">K_DeepCast_65m_m2_066</strain>
    </source>
</reference>
<keyword evidence="6 9" id="KW-1133">Transmembrane helix</keyword>
<dbReference type="AlphaFoldDB" id="A0A938B0H5"/>
<evidence type="ECO:0000256" key="5">
    <source>
        <dbReference type="ARBA" id="ARBA00022970"/>
    </source>
</evidence>
<proteinExistence type="inferred from homology"/>
<feature type="transmembrane region" description="Helical" evidence="9">
    <location>
        <begin position="93"/>
        <end position="115"/>
    </location>
</feature>
<dbReference type="InterPro" id="IPR001851">
    <property type="entry name" value="ABC_transp_permease"/>
</dbReference>
<evidence type="ECO:0000256" key="1">
    <source>
        <dbReference type="ARBA" id="ARBA00004651"/>
    </source>
</evidence>
<comment type="subcellular location">
    <subcellularLocation>
        <location evidence="1">Cell membrane</location>
        <topology evidence="1">Multi-pass membrane protein</topology>
    </subcellularLocation>
</comment>
<dbReference type="GO" id="GO:0005886">
    <property type="term" value="C:plasma membrane"/>
    <property type="evidence" value="ECO:0007669"/>
    <property type="project" value="UniProtKB-SubCell"/>
</dbReference>
<keyword evidence="7 9" id="KW-0472">Membrane</keyword>
<dbReference type="GO" id="GO:0022857">
    <property type="term" value="F:transmembrane transporter activity"/>
    <property type="evidence" value="ECO:0007669"/>
    <property type="project" value="InterPro"/>
</dbReference>
<dbReference type="EMBL" id="VGLS01000195">
    <property type="protein sequence ID" value="MBM3223767.1"/>
    <property type="molecule type" value="Genomic_DNA"/>
</dbReference>
<keyword evidence="5" id="KW-0029">Amino-acid transport</keyword>
<keyword evidence="3" id="KW-1003">Cell membrane</keyword>
<dbReference type="PANTHER" id="PTHR11795:SF452">
    <property type="entry name" value="ABC TRANSPORTER PERMEASE PROTEIN"/>
    <property type="match status" value="1"/>
</dbReference>
<evidence type="ECO:0000256" key="6">
    <source>
        <dbReference type="ARBA" id="ARBA00022989"/>
    </source>
</evidence>
<comment type="similarity">
    <text evidence="8">Belongs to the binding-protein-dependent transport system permease family. LivHM subfamily.</text>
</comment>
<evidence type="ECO:0000256" key="2">
    <source>
        <dbReference type="ARBA" id="ARBA00022448"/>
    </source>
</evidence>
<feature type="transmembrane region" description="Helical" evidence="9">
    <location>
        <begin position="142"/>
        <end position="159"/>
    </location>
</feature>
<keyword evidence="2" id="KW-0813">Transport</keyword>
<evidence type="ECO:0000313" key="10">
    <source>
        <dbReference type="EMBL" id="MBM3223767.1"/>
    </source>
</evidence>
<feature type="transmembrane region" description="Helical" evidence="9">
    <location>
        <begin position="223"/>
        <end position="247"/>
    </location>
</feature>
<evidence type="ECO:0000313" key="11">
    <source>
        <dbReference type="Proteomes" id="UP000712673"/>
    </source>
</evidence>